<sequence>MRLHRAVSVAAAAAALSLLPVTAQAAPAVEQDVPAGVSVTVEKKSDKEIRSYWTKERLRKAAANPAPMPRPKKAPAATSQQDRVPLANPADLSAASVQPVDSALVQPTAAAATEISISQEVPYPTLPQYSMVGRLFYKQPDGSDHSCSAAVIVSDNRNTLWTAGHCVHMGDGSGEAGWNNMLEFIPGYRDGSGPYGSWTIKSKVANNEWMDSSDFEDSDYAAVVLNDHPTWGKLQDNVGAFGYTFTENLTDHSEVFAAGYPGEGFNRTDLNAERMMYCYGDTVDAFSWNPLDDRMSMDCDMGRGASGGPLVEGKNSSDPRIIGAISHHETDDAGKRTNDDLFSSEHDSKAANTMSAANAIS</sequence>
<feature type="signal peptide" evidence="3">
    <location>
        <begin position="1"/>
        <end position="25"/>
    </location>
</feature>
<name>K4R811_STRDJ</name>
<accession>K4R811</accession>
<feature type="compositionally biased region" description="Basic and acidic residues" evidence="2">
    <location>
        <begin position="326"/>
        <end position="349"/>
    </location>
</feature>
<evidence type="ECO:0000256" key="1">
    <source>
        <dbReference type="ARBA" id="ARBA00022729"/>
    </source>
</evidence>
<feature type="region of interest" description="Disordered" evidence="2">
    <location>
        <begin position="58"/>
        <end position="83"/>
    </location>
</feature>
<dbReference type="InterPro" id="IPR050966">
    <property type="entry name" value="Glutamyl_endopeptidase"/>
</dbReference>
<keyword evidence="1 3" id="KW-0732">Signal</keyword>
<dbReference type="SUPFAM" id="SSF50494">
    <property type="entry name" value="Trypsin-like serine proteases"/>
    <property type="match status" value="1"/>
</dbReference>
<dbReference type="InterPro" id="IPR043504">
    <property type="entry name" value="Peptidase_S1_PA_chymotrypsin"/>
</dbReference>
<dbReference type="Proteomes" id="UP000008043">
    <property type="component" value="Chromosome"/>
</dbReference>
<dbReference type="Gene3D" id="2.40.10.10">
    <property type="entry name" value="Trypsin-like serine proteases"/>
    <property type="match status" value="2"/>
</dbReference>
<feature type="region of interest" description="Disordered" evidence="2">
    <location>
        <begin position="325"/>
        <end position="361"/>
    </location>
</feature>
<dbReference type="eggNOG" id="COG3591">
    <property type="taxonomic scope" value="Bacteria"/>
</dbReference>
<dbReference type="GO" id="GO:0006508">
    <property type="term" value="P:proteolysis"/>
    <property type="evidence" value="ECO:0007669"/>
    <property type="project" value="InterPro"/>
</dbReference>
<protein>
    <submittedName>
        <fullName evidence="4">Uncharacterized protein</fullName>
    </submittedName>
</protein>
<dbReference type="GO" id="GO:0004252">
    <property type="term" value="F:serine-type endopeptidase activity"/>
    <property type="evidence" value="ECO:0007669"/>
    <property type="project" value="InterPro"/>
</dbReference>
<evidence type="ECO:0000256" key="3">
    <source>
        <dbReference type="SAM" id="SignalP"/>
    </source>
</evidence>
<dbReference type="RefSeq" id="WP_015659833.1">
    <property type="nucleotide sequence ID" value="NC_020504.1"/>
</dbReference>
<dbReference type="PATRIC" id="fig|1214101.3.peg.5186"/>
<feature type="compositionally biased region" description="Polar residues" evidence="2">
    <location>
        <begin position="350"/>
        <end position="361"/>
    </location>
</feature>
<dbReference type="OrthoDB" id="5121599at2"/>
<dbReference type="AlphaFoldDB" id="K4R811"/>
<reference evidence="4 5" key="1">
    <citation type="journal article" date="2012" name="J. Bacteriol.">
        <title>Genome sequence of the bacterium Streptomyces davawensis JCM 4913 and heterologous production of the unique antibiotic roseoflavin.</title>
        <authorList>
            <person name="Jankowitsch F."/>
            <person name="Schwarz J."/>
            <person name="Ruckert C."/>
            <person name="Gust B."/>
            <person name="Szczepanowski R."/>
            <person name="Blom J."/>
            <person name="Pelzer S."/>
            <person name="Kalinowski J."/>
            <person name="Mack M."/>
        </authorList>
    </citation>
    <scope>NUCLEOTIDE SEQUENCE [LARGE SCALE GENOMIC DNA]</scope>
    <source>
        <strain evidence="5">DSM 101723 / JCM 4913 / KCC S-0913 / 768</strain>
    </source>
</reference>
<dbReference type="KEGG" id="sdv:BN159_5114"/>
<dbReference type="EMBL" id="HE971709">
    <property type="protein sequence ID" value="CCK29493.1"/>
    <property type="molecule type" value="Genomic_DNA"/>
</dbReference>
<dbReference type="HOGENOM" id="CLU_050832_0_0_11"/>
<keyword evidence="5" id="KW-1185">Reference proteome</keyword>
<organism evidence="4 5">
    <name type="scientific">Streptomyces davaonensis (strain DSM 101723 / JCM 4913 / KCC S-0913 / 768)</name>
    <dbReference type="NCBI Taxonomy" id="1214101"/>
    <lineage>
        <taxon>Bacteria</taxon>
        <taxon>Bacillati</taxon>
        <taxon>Actinomycetota</taxon>
        <taxon>Actinomycetes</taxon>
        <taxon>Kitasatosporales</taxon>
        <taxon>Streptomycetaceae</taxon>
        <taxon>Streptomyces</taxon>
    </lineage>
</organism>
<evidence type="ECO:0000313" key="4">
    <source>
        <dbReference type="EMBL" id="CCK29493.1"/>
    </source>
</evidence>
<proteinExistence type="predicted"/>
<dbReference type="Pfam" id="PF13365">
    <property type="entry name" value="Trypsin_2"/>
    <property type="match status" value="1"/>
</dbReference>
<feature type="chain" id="PRO_5003882326" evidence="3">
    <location>
        <begin position="26"/>
        <end position="361"/>
    </location>
</feature>
<evidence type="ECO:0000256" key="2">
    <source>
        <dbReference type="SAM" id="MobiDB-lite"/>
    </source>
</evidence>
<dbReference type="InterPro" id="IPR009003">
    <property type="entry name" value="Peptidase_S1_PA"/>
</dbReference>
<dbReference type="PANTHER" id="PTHR15462">
    <property type="entry name" value="SERINE PROTEASE"/>
    <property type="match status" value="1"/>
</dbReference>
<evidence type="ECO:0000313" key="5">
    <source>
        <dbReference type="Proteomes" id="UP000008043"/>
    </source>
</evidence>
<gene>
    <name evidence="4" type="ORF">BN159_5114</name>
</gene>